<feature type="domain" description="AtPDCT1/2 transmembrane" evidence="2">
    <location>
        <begin position="69"/>
        <end position="227"/>
    </location>
</feature>
<sequence>MSRAAQGIYKFFFSEKQQWAMVTSKQVWAMSLVIKSLIAAGAVAIWLFSQKLLGKRNQKHAGAIHDSVHKFTDKINATLQHHPWGSRALLISSSLIVDALGIFLIASALLGPSIRPLFGLFFLFALRQINQVITVLPTPEGMIWKDPGFPSLFVTYGVSNDLFFSGHTALAVFGALEVASLGGPLFTALAIFIVIYEVITVLLLRAHWTMDVFAGAVTALWMFTVAEKFSPAIDQWLTQF</sequence>
<dbReference type="InterPro" id="IPR055311">
    <property type="entry name" value="PDCT1/2-like"/>
</dbReference>
<name>A0A150WDR5_BDEBC</name>
<reference evidence="3 4" key="1">
    <citation type="submission" date="2016-03" db="EMBL/GenBank/DDBJ databases">
        <authorList>
            <person name="Ploux O."/>
        </authorList>
    </citation>
    <scope>NUCLEOTIDE SEQUENCE [LARGE SCALE GENOMIC DNA]</scope>
    <source>
        <strain evidence="3 4">BER2</strain>
    </source>
</reference>
<keyword evidence="1" id="KW-0812">Transmembrane</keyword>
<feature type="transmembrane region" description="Helical" evidence="1">
    <location>
        <begin position="88"/>
        <end position="111"/>
    </location>
</feature>
<dbReference type="PANTHER" id="PTHR34674">
    <property type="entry name" value="PHOSPHATIDYLCHOLINE:DIACYLGLYCEROL CHOLINEPHOSPHOTRANSFERASE 1-RELATED"/>
    <property type="match status" value="1"/>
</dbReference>
<dbReference type="PANTHER" id="PTHR34674:SF1">
    <property type="entry name" value="PHOSPHATIDYLCHOLINE:DIACYLGLYCEROL CHOLINEPHOSPHOTRANSFERASE 1-RELATED"/>
    <property type="match status" value="1"/>
</dbReference>
<dbReference type="AlphaFoldDB" id="A0A150WDR5"/>
<organism evidence="3 4">
    <name type="scientific">Bdellovibrio bacteriovorus</name>
    <dbReference type="NCBI Taxonomy" id="959"/>
    <lineage>
        <taxon>Bacteria</taxon>
        <taxon>Pseudomonadati</taxon>
        <taxon>Bdellovibrionota</taxon>
        <taxon>Bdellovibrionia</taxon>
        <taxon>Bdellovibrionales</taxon>
        <taxon>Pseudobdellovibrionaceae</taxon>
        <taxon>Bdellovibrio</taxon>
    </lineage>
</organism>
<dbReference type="Gene3D" id="1.20.144.10">
    <property type="entry name" value="Phosphatidic acid phosphatase type 2/haloperoxidase"/>
    <property type="match status" value="1"/>
</dbReference>
<dbReference type="Pfam" id="PF24788">
    <property type="entry name" value="AtPDCT1_2"/>
    <property type="match status" value="1"/>
</dbReference>
<comment type="caution">
    <text evidence="3">The sequence shown here is derived from an EMBL/GenBank/DDBJ whole genome shotgun (WGS) entry which is preliminary data.</text>
</comment>
<dbReference type="OrthoDB" id="792641at2"/>
<keyword evidence="1" id="KW-0472">Membrane</keyword>
<dbReference type="Proteomes" id="UP000075391">
    <property type="component" value="Unassembled WGS sequence"/>
</dbReference>
<evidence type="ECO:0000256" key="1">
    <source>
        <dbReference type="SAM" id="Phobius"/>
    </source>
</evidence>
<protein>
    <recommendedName>
        <fullName evidence="2">AtPDCT1/2 transmembrane domain-containing protein</fullName>
    </recommendedName>
</protein>
<feature type="transmembrane region" description="Helical" evidence="1">
    <location>
        <begin position="27"/>
        <end position="49"/>
    </location>
</feature>
<proteinExistence type="predicted"/>
<keyword evidence="1" id="KW-1133">Transmembrane helix</keyword>
<accession>A0A150WDR5</accession>
<dbReference type="EMBL" id="LUKF01000017">
    <property type="protein sequence ID" value="KYG61215.1"/>
    <property type="molecule type" value="Genomic_DNA"/>
</dbReference>
<evidence type="ECO:0000313" key="3">
    <source>
        <dbReference type="EMBL" id="KYG61215.1"/>
    </source>
</evidence>
<dbReference type="InterPro" id="IPR056361">
    <property type="entry name" value="AtPDCT1_2_TM_dom"/>
</dbReference>
<evidence type="ECO:0000259" key="2">
    <source>
        <dbReference type="Pfam" id="PF24788"/>
    </source>
</evidence>
<feature type="transmembrane region" description="Helical" evidence="1">
    <location>
        <begin position="117"/>
        <end position="137"/>
    </location>
</feature>
<evidence type="ECO:0000313" key="4">
    <source>
        <dbReference type="Proteomes" id="UP000075391"/>
    </source>
</evidence>
<gene>
    <name evidence="3" type="ORF">AZI85_09735</name>
</gene>